<dbReference type="InterPro" id="IPR046350">
    <property type="entry name" value="Cystatin_sf"/>
</dbReference>
<keyword evidence="3" id="KW-1185">Reference proteome</keyword>
<evidence type="ECO:0008006" key="4">
    <source>
        <dbReference type="Google" id="ProtNLM"/>
    </source>
</evidence>
<evidence type="ECO:0000313" key="2">
    <source>
        <dbReference type="EMBL" id="VDI05692.1"/>
    </source>
</evidence>
<reference evidence="2" key="1">
    <citation type="submission" date="2018-11" db="EMBL/GenBank/DDBJ databases">
        <authorList>
            <person name="Alioto T."/>
            <person name="Alioto T."/>
        </authorList>
    </citation>
    <scope>NUCLEOTIDE SEQUENCE</scope>
</reference>
<evidence type="ECO:0000256" key="1">
    <source>
        <dbReference type="SAM" id="SignalP"/>
    </source>
</evidence>
<dbReference type="Gene3D" id="3.10.450.10">
    <property type="match status" value="1"/>
</dbReference>
<feature type="chain" id="PRO_5032755338" description="Cystatin domain-containing protein" evidence="1">
    <location>
        <begin position="20"/>
        <end position="103"/>
    </location>
</feature>
<dbReference type="AlphaFoldDB" id="A0A8B6CKM3"/>
<accession>A0A8B6CKM3</accession>
<sequence length="103" mass="12021">MKVLIPCLFVIIGIIYVNCQIPGGWNKIDVDTIPDIVIKAAKDKLDSENILFNTTTVVKAEEQVISGWNFKFTVRLDNQKECQFFIFYKWDWTTTIREFHCSN</sequence>
<dbReference type="SUPFAM" id="SSF54403">
    <property type="entry name" value="Cystatin/monellin"/>
    <property type="match status" value="1"/>
</dbReference>
<comment type="caution">
    <text evidence="2">The sequence shown here is derived from an EMBL/GenBank/DDBJ whole genome shotgun (WGS) entry which is preliminary data.</text>
</comment>
<feature type="signal peptide" evidence="1">
    <location>
        <begin position="1"/>
        <end position="19"/>
    </location>
</feature>
<dbReference type="Proteomes" id="UP000596742">
    <property type="component" value="Unassembled WGS sequence"/>
</dbReference>
<gene>
    <name evidence="2" type="ORF">MGAL_10B046787</name>
</gene>
<name>A0A8B6CKM3_MYTGA</name>
<organism evidence="2 3">
    <name type="scientific">Mytilus galloprovincialis</name>
    <name type="common">Mediterranean mussel</name>
    <dbReference type="NCBI Taxonomy" id="29158"/>
    <lineage>
        <taxon>Eukaryota</taxon>
        <taxon>Metazoa</taxon>
        <taxon>Spiralia</taxon>
        <taxon>Lophotrochozoa</taxon>
        <taxon>Mollusca</taxon>
        <taxon>Bivalvia</taxon>
        <taxon>Autobranchia</taxon>
        <taxon>Pteriomorphia</taxon>
        <taxon>Mytilida</taxon>
        <taxon>Mytiloidea</taxon>
        <taxon>Mytilidae</taxon>
        <taxon>Mytilinae</taxon>
        <taxon>Mytilus</taxon>
    </lineage>
</organism>
<protein>
    <recommendedName>
        <fullName evidence="4">Cystatin domain-containing protein</fullName>
    </recommendedName>
</protein>
<keyword evidence="1" id="KW-0732">Signal</keyword>
<dbReference type="EMBL" id="UYJE01001854">
    <property type="protein sequence ID" value="VDI05692.1"/>
    <property type="molecule type" value="Genomic_DNA"/>
</dbReference>
<proteinExistence type="predicted"/>
<evidence type="ECO:0000313" key="3">
    <source>
        <dbReference type="Proteomes" id="UP000596742"/>
    </source>
</evidence>